<dbReference type="GO" id="GO:0003700">
    <property type="term" value="F:DNA-binding transcription factor activity"/>
    <property type="evidence" value="ECO:0007669"/>
    <property type="project" value="InterPro"/>
</dbReference>
<reference evidence="5 6" key="1">
    <citation type="journal article" date="2016" name="Nat. Commun.">
        <title>Thousands of microbial genomes shed light on interconnected biogeochemical processes in an aquifer system.</title>
        <authorList>
            <person name="Anantharaman K."/>
            <person name="Brown C.T."/>
            <person name="Hug L.A."/>
            <person name="Sharon I."/>
            <person name="Castelle C.J."/>
            <person name="Probst A.J."/>
            <person name="Thomas B.C."/>
            <person name="Singh A."/>
            <person name="Wilkins M.J."/>
            <person name="Karaoz U."/>
            <person name="Brodie E.L."/>
            <person name="Williams K.H."/>
            <person name="Hubbard S.S."/>
            <person name="Banfield J.F."/>
        </authorList>
    </citation>
    <scope>NUCLEOTIDE SEQUENCE [LARGE SCALE GENOMIC DNA]</scope>
</reference>
<keyword evidence="3" id="KW-0804">Transcription</keyword>
<evidence type="ECO:0000256" key="3">
    <source>
        <dbReference type="ARBA" id="ARBA00023163"/>
    </source>
</evidence>
<protein>
    <recommendedName>
        <fullName evidence="4">HTH arsR-type domain-containing protein</fullName>
    </recommendedName>
</protein>
<keyword evidence="2" id="KW-0238">DNA-binding</keyword>
<dbReference type="Pfam" id="PF01022">
    <property type="entry name" value="HTH_5"/>
    <property type="match status" value="1"/>
</dbReference>
<dbReference type="InterPro" id="IPR011991">
    <property type="entry name" value="ArsR-like_HTH"/>
</dbReference>
<name>A0A1F5B3E5_9BACT</name>
<accession>A0A1F5B3E5</accession>
<feature type="domain" description="HTH arsR-type" evidence="4">
    <location>
        <begin position="1"/>
        <end position="90"/>
    </location>
</feature>
<gene>
    <name evidence="5" type="ORF">A2819_01945</name>
</gene>
<dbReference type="Gene3D" id="1.10.10.10">
    <property type="entry name" value="Winged helix-like DNA-binding domain superfamily/Winged helix DNA-binding domain"/>
    <property type="match status" value="1"/>
</dbReference>
<evidence type="ECO:0000256" key="2">
    <source>
        <dbReference type="ARBA" id="ARBA00023125"/>
    </source>
</evidence>
<dbReference type="PRINTS" id="PR00778">
    <property type="entry name" value="HTHARSR"/>
</dbReference>
<dbReference type="AlphaFoldDB" id="A0A1F5B3E5"/>
<dbReference type="PROSITE" id="PS50987">
    <property type="entry name" value="HTH_ARSR_2"/>
    <property type="match status" value="1"/>
</dbReference>
<dbReference type="PANTHER" id="PTHR43132:SF2">
    <property type="entry name" value="ARSENICAL RESISTANCE OPERON REPRESSOR ARSR-RELATED"/>
    <property type="match status" value="1"/>
</dbReference>
<keyword evidence="1" id="KW-0805">Transcription regulation</keyword>
<dbReference type="SMART" id="SM00418">
    <property type="entry name" value="HTH_ARSR"/>
    <property type="match status" value="1"/>
</dbReference>
<dbReference type="GO" id="GO:0003677">
    <property type="term" value="F:DNA binding"/>
    <property type="evidence" value="ECO:0007669"/>
    <property type="project" value="UniProtKB-KW"/>
</dbReference>
<organism evidence="5 6">
    <name type="scientific">Candidatus Azambacteria bacterium RIFCSPHIGHO2_01_FULL_40_24</name>
    <dbReference type="NCBI Taxonomy" id="1797301"/>
    <lineage>
        <taxon>Bacteria</taxon>
        <taxon>Candidatus Azamiibacteriota</taxon>
    </lineage>
</organism>
<dbReference type="InterPro" id="IPR001845">
    <property type="entry name" value="HTH_ArsR_DNA-bd_dom"/>
</dbReference>
<dbReference type="InterPro" id="IPR036388">
    <property type="entry name" value="WH-like_DNA-bd_sf"/>
</dbReference>
<dbReference type="PANTHER" id="PTHR43132">
    <property type="entry name" value="ARSENICAL RESISTANCE OPERON REPRESSOR ARSR-RELATED"/>
    <property type="match status" value="1"/>
</dbReference>
<dbReference type="InterPro" id="IPR051011">
    <property type="entry name" value="Metal_resp_trans_reg"/>
</dbReference>
<sequence length="90" mass="10466">MALKYKKIEKIVKGFANHWRIKILNLLQKSPDLSVDQITEIMNANFITISVHLRKLTDAGLISKKYRGRFVLHALTRRGNDILTFCKKLK</sequence>
<dbReference type="Proteomes" id="UP000176431">
    <property type="component" value="Unassembled WGS sequence"/>
</dbReference>
<evidence type="ECO:0000256" key="1">
    <source>
        <dbReference type="ARBA" id="ARBA00023015"/>
    </source>
</evidence>
<dbReference type="EMBL" id="MEYK01000022">
    <property type="protein sequence ID" value="OGD25129.1"/>
    <property type="molecule type" value="Genomic_DNA"/>
</dbReference>
<evidence type="ECO:0000313" key="6">
    <source>
        <dbReference type="Proteomes" id="UP000176431"/>
    </source>
</evidence>
<evidence type="ECO:0000313" key="5">
    <source>
        <dbReference type="EMBL" id="OGD25129.1"/>
    </source>
</evidence>
<dbReference type="CDD" id="cd00090">
    <property type="entry name" value="HTH_ARSR"/>
    <property type="match status" value="1"/>
</dbReference>
<comment type="caution">
    <text evidence="5">The sequence shown here is derived from an EMBL/GenBank/DDBJ whole genome shotgun (WGS) entry which is preliminary data.</text>
</comment>
<evidence type="ECO:0000259" key="4">
    <source>
        <dbReference type="PROSITE" id="PS50987"/>
    </source>
</evidence>
<dbReference type="SUPFAM" id="SSF46785">
    <property type="entry name" value="Winged helix' DNA-binding domain"/>
    <property type="match status" value="1"/>
</dbReference>
<proteinExistence type="predicted"/>
<dbReference type="InterPro" id="IPR036390">
    <property type="entry name" value="WH_DNA-bd_sf"/>
</dbReference>